<feature type="repeat" description="WD" evidence="6">
    <location>
        <begin position="272"/>
        <end position="304"/>
    </location>
</feature>
<sequence>MPQFPTECVQTLSGHKGPVNDVCYNKVGQYCISAGRDRSVKLWNPSTGLHLHTYSGHGREVLGVAFIQTCFESSASDNTKIASCGVDRAVILWDVGSGEILRRYTAHWERVNAVDFNEDGTVAVSGSFDATIRLWDCRSSNFSPMQIIEACKDSVMSVQVKGAEIVAGCADGKLRIFDIRMGRTLQDYIGPAITSARFSKDSNCVVVSTLDNTCRLMDKSSGTLLNEFKGHRHTEYKLESTLTNTDAHVVSGSEDGNIYIWDVLEGDLKCTLKSHDGIVTTVDYHPSDVAMISAGGDGCIRVWS</sequence>
<feature type="repeat" description="WD" evidence="6">
    <location>
        <begin position="104"/>
        <end position="145"/>
    </location>
</feature>
<dbReference type="PROSITE" id="PS00678">
    <property type="entry name" value="WD_REPEATS_1"/>
    <property type="match status" value="1"/>
</dbReference>
<keyword evidence="8" id="KW-1185">Reference proteome</keyword>
<dbReference type="Proteomes" id="UP001448207">
    <property type="component" value="Unassembled WGS sequence"/>
</dbReference>
<dbReference type="InterPro" id="IPR036322">
    <property type="entry name" value="WD40_repeat_dom_sf"/>
</dbReference>
<keyword evidence="4" id="KW-0677">Repeat</keyword>
<evidence type="ECO:0000313" key="7">
    <source>
        <dbReference type="EMBL" id="KAL0088955.1"/>
    </source>
</evidence>
<keyword evidence="2" id="KW-0963">Cytoplasm</keyword>
<evidence type="ECO:0000313" key="8">
    <source>
        <dbReference type="Proteomes" id="UP001448207"/>
    </source>
</evidence>
<dbReference type="CDD" id="cd00200">
    <property type="entry name" value="WD40"/>
    <property type="match status" value="1"/>
</dbReference>
<feature type="repeat" description="WD" evidence="6">
    <location>
        <begin position="12"/>
        <end position="53"/>
    </location>
</feature>
<dbReference type="InterPro" id="IPR020472">
    <property type="entry name" value="WD40_PAC1"/>
</dbReference>
<dbReference type="InterPro" id="IPR019775">
    <property type="entry name" value="WD40_repeat_CS"/>
</dbReference>
<dbReference type="Pfam" id="PF00400">
    <property type="entry name" value="WD40"/>
    <property type="match status" value="6"/>
</dbReference>
<dbReference type="SMART" id="SM00320">
    <property type="entry name" value="WD40"/>
    <property type="match status" value="7"/>
</dbReference>
<comment type="subcellular location">
    <subcellularLocation>
        <location evidence="1">Cytoplasm</location>
    </subcellularLocation>
</comment>
<dbReference type="InterPro" id="IPR051980">
    <property type="entry name" value="WD_repeat_MORG1"/>
</dbReference>
<dbReference type="EMBL" id="JBCLYO010000005">
    <property type="protein sequence ID" value="KAL0088955.1"/>
    <property type="molecule type" value="Genomic_DNA"/>
</dbReference>
<dbReference type="PRINTS" id="PR00320">
    <property type="entry name" value="GPROTEINBRPT"/>
</dbReference>
<dbReference type="PANTHER" id="PTHR22842:SF3">
    <property type="entry name" value="WD REPEAT DOMAIN-CONTAINING PROTEIN 83"/>
    <property type="match status" value="1"/>
</dbReference>
<reference evidence="7 8" key="1">
    <citation type="submission" date="2024-04" db="EMBL/GenBank/DDBJ databases">
        <title>Symmetric and asymmetric DNA N6-adenine methylation regulates different biological responses in Mucorales.</title>
        <authorList>
            <consortium name="Lawrence Berkeley National Laboratory"/>
            <person name="Lax C."/>
            <person name="Mondo S.J."/>
            <person name="Osorio-Concepcion M."/>
            <person name="Muszewska A."/>
            <person name="Corrochano-Luque M."/>
            <person name="Gutierrez G."/>
            <person name="Riley R."/>
            <person name="Lipzen A."/>
            <person name="Guo J."/>
            <person name="Hundley H."/>
            <person name="Amirebrahimi M."/>
            <person name="Ng V."/>
            <person name="Lorenzo-Gutierrez D."/>
            <person name="Binder U."/>
            <person name="Yang J."/>
            <person name="Song Y."/>
            <person name="Canovas D."/>
            <person name="Navarro E."/>
            <person name="Freitag M."/>
            <person name="Gabaldon T."/>
            <person name="Grigoriev I.V."/>
            <person name="Corrochano L.M."/>
            <person name="Nicolas F.E."/>
            <person name="Garre V."/>
        </authorList>
    </citation>
    <scope>NUCLEOTIDE SEQUENCE [LARGE SCALE GENOMIC DNA]</scope>
    <source>
        <strain evidence="7 8">L51</strain>
    </source>
</reference>
<evidence type="ECO:0000256" key="3">
    <source>
        <dbReference type="ARBA" id="ARBA00022574"/>
    </source>
</evidence>
<dbReference type="InterPro" id="IPR001680">
    <property type="entry name" value="WD40_rpt"/>
</dbReference>
<comment type="caution">
    <text evidence="7">The sequence shown here is derived from an EMBL/GenBank/DDBJ whole genome shotgun (WGS) entry which is preliminary data.</text>
</comment>
<dbReference type="PROSITE" id="PS50082">
    <property type="entry name" value="WD_REPEATS_2"/>
    <property type="match status" value="4"/>
</dbReference>
<keyword evidence="3 6" id="KW-0853">WD repeat</keyword>
<dbReference type="InterPro" id="IPR015943">
    <property type="entry name" value="WD40/YVTN_repeat-like_dom_sf"/>
</dbReference>
<organism evidence="7 8">
    <name type="scientific">Phycomyces blakesleeanus</name>
    <dbReference type="NCBI Taxonomy" id="4837"/>
    <lineage>
        <taxon>Eukaryota</taxon>
        <taxon>Fungi</taxon>
        <taxon>Fungi incertae sedis</taxon>
        <taxon>Mucoromycota</taxon>
        <taxon>Mucoromycotina</taxon>
        <taxon>Mucoromycetes</taxon>
        <taxon>Mucorales</taxon>
        <taxon>Phycomycetaceae</taxon>
        <taxon>Phycomyces</taxon>
    </lineage>
</organism>
<proteinExistence type="inferred from homology"/>
<evidence type="ECO:0000256" key="6">
    <source>
        <dbReference type="PROSITE-ProRule" id="PRU00221"/>
    </source>
</evidence>
<dbReference type="Gene3D" id="2.130.10.10">
    <property type="entry name" value="YVTN repeat-like/Quinoprotein amine dehydrogenase"/>
    <property type="match status" value="3"/>
</dbReference>
<name>A0ABR3B787_PHYBL</name>
<evidence type="ECO:0000256" key="4">
    <source>
        <dbReference type="ARBA" id="ARBA00022737"/>
    </source>
</evidence>
<evidence type="ECO:0000256" key="5">
    <source>
        <dbReference type="ARBA" id="ARBA00038145"/>
    </source>
</evidence>
<evidence type="ECO:0000256" key="1">
    <source>
        <dbReference type="ARBA" id="ARBA00004496"/>
    </source>
</evidence>
<accession>A0ABR3B787</accession>
<dbReference type="PANTHER" id="PTHR22842">
    <property type="entry name" value="WD40 REPEAT PROTEIN"/>
    <property type="match status" value="1"/>
</dbReference>
<feature type="repeat" description="WD" evidence="6">
    <location>
        <begin position="249"/>
        <end position="271"/>
    </location>
</feature>
<gene>
    <name evidence="7" type="ORF">J3Q64DRAFT_1637203</name>
</gene>
<dbReference type="SUPFAM" id="SSF50978">
    <property type="entry name" value="WD40 repeat-like"/>
    <property type="match status" value="1"/>
</dbReference>
<protein>
    <submittedName>
        <fullName evidence="7">WD40-repeat-containing domain protein</fullName>
    </submittedName>
</protein>
<dbReference type="PROSITE" id="PS50294">
    <property type="entry name" value="WD_REPEATS_REGION"/>
    <property type="match status" value="3"/>
</dbReference>
<dbReference type="PIRSF" id="PIRSF002394">
    <property type="entry name" value="GN-bd_beta"/>
    <property type="match status" value="1"/>
</dbReference>
<comment type="similarity">
    <text evidence="5">Belongs to the WD repeat MORG1 family.</text>
</comment>
<evidence type="ECO:0000256" key="2">
    <source>
        <dbReference type="ARBA" id="ARBA00022490"/>
    </source>
</evidence>